<evidence type="ECO:0000313" key="4">
    <source>
        <dbReference type="Proteomes" id="UP001213000"/>
    </source>
</evidence>
<comment type="caution">
    <text evidence="3">The sequence shown here is derived from an EMBL/GenBank/DDBJ whole genome shotgun (WGS) entry which is preliminary data.</text>
</comment>
<feature type="signal peptide" evidence="1">
    <location>
        <begin position="1"/>
        <end position="18"/>
    </location>
</feature>
<feature type="domain" description="DUF5648" evidence="2">
    <location>
        <begin position="49"/>
        <end position="187"/>
    </location>
</feature>
<keyword evidence="4" id="KW-1185">Reference proteome</keyword>
<evidence type="ECO:0000259" key="2">
    <source>
        <dbReference type="Pfam" id="PF18885"/>
    </source>
</evidence>
<dbReference type="Pfam" id="PF18885">
    <property type="entry name" value="DUF5648"/>
    <property type="match status" value="1"/>
</dbReference>
<reference evidence="3" key="1">
    <citation type="submission" date="2022-07" db="EMBL/GenBank/DDBJ databases">
        <title>Genome Sequence of Leucocoprinus birnbaumii.</title>
        <authorList>
            <person name="Buettner E."/>
        </authorList>
    </citation>
    <scope>NUCLEOTIDE SEQUENCE</scope>
    <source>
        <strain evidence="3">VT141</strain>
    </source>
</reference>
<dbReference type="InterPro" id="IPR043708">
    <property type="entry name" value="DUF5648"/>
</dbReference>
<evidence type="ECO:0000313" key="3">
    <source>
        <dbReference type="EMBL" id="KAJ3557537.1"/>
    </source>
</evidence>
<accession>A0AAD5YK49</accession>
<dbReference type="AlphaFoldDB" id="A0AAD5YK49"/>
<name>A0AAD5YK49_9AGAR</name>
<proteinExistence type="predicted"/>
<protein>
    <recommendedName>
        <fullName evidence="2">DUF5648 domain-containing protein</fullName>
    </recommendedName>
</protein>
<dbReference type="EMBL" id="JANIEX010001473">
    <property type="protein sequence ID" value="KAJ3557537.1"/>
    <property type="molecule type" value="Genomic_DNA"/>
</dbReference>
<feature type="chain" id="PRO_5041992475" description="DUF5648 domain-containing protein" evidence="1">
    <location>
        <begin position="19"/>
        <end position="189"/>
    </location>
</feature>
<organism evidence="3 4">
    <name type="scientific">Leucocoprinus birnbaumii</name>
    <dbReference type="NCBI Taxonomy" id="56174"/>
    <lineage>
        <taxon>Eukaryota</taxon>
        <taxon>Fungi</taxon>
        <taxon>Dikarya</taxon>
        <taxon>Basidiomycota</taxon>
        <taxon>Agaricomycotina</taxon>
        <taxon>Agaricomycetes</taxon>
        <taxon>Agaricomycetidae</taxon>
        <taxon>Agaricales</taxon>
        <taxon>Agaricineae</taxon>
        <taxon>Agaricaceae</taxon>
        <taxon>Leucocoprinus</taxon>
    </lineage>
</organism>
<gene>
    <name evidence="3" type="ORF">NP233_g11713</name>
</gene>
<keyword evidence="1" id="KW-0732">Signal</keyword>
<dbReference type="Proteomes" id="UP001213000">
    <property type="component" value="Unassembled WGS sequence"/>
</dbReference>
<sequence>MQLISSLVALCVASAAFAAPGGSDSYFPPTPGNNGGHPGLCTPASHSVPFLRAYNPTVVDHFYTTSAPEMANAVQHLGYSQEGAPGRVFTSQVWGTVPFYRAYQGARHDHFYTTNEAEWNNAVANLGYSREGISGYIYPTQICGSVPLYRAYQPNTVDHFYTTNQAEWNHAVSALGYNREGIAGYILPL</sequence>
<evidence type="ECO:0000256" key="1">
    <source>
        <dbReference type="SAM" id="SignalP"/>
    </source>
</evidence>